<dbReference type="Proteomes" id="UP000317663">
    <property type="component" value="Unassembled WGS sequence"/>
</dbReference>
<dbReference type="OrthoDB" id="5380961at2"/>
<dbReference type="PANTHER" id="PTHR37841">
    <property type="entry name" value="GLR2918 PROTEIN"/>
    <property type="match status" value="1"/>
</dbReference>
<keyword evidence="3" id="KW-1185">Reference proteome</keyword>
<gene>
    <name evidence="2" type="ORF">EAH77_09435</name>
</gene>
<dbReference type="RefSeq" id="WP_140471970.1">
    <property type="nucleotide sequence ID" value="NZ_RCZD01000004.1"/>
</dbReference>
<evidence type="ECO:0000313" key="2">
    <source>
        <dbReference type="EMBL" id="TPG62691.1"/>
    </source>
</evidence>
<comment type="caution">
    <text evidence="2">The sequence shown here is derived from an EMBL/GenBank/DDBJ whole genome shotgun (WGS) entry which is preliminary data.</text>
</comment>
<keyword evidence="1" id="KW-0732">Signal</keyword>
<dbReference type="PANTHER" id="PTHR37841:SF1">
    <property type="entry name" value="DUF3298 DOMAIN-CONTAINING PROTEIN"/>
    <property type="match status" value="1"/>
</dbReference>
<reference evidence="2 3" key="1">
    <citation type="journal article" date="2019" name="Environ. Microbiol.">
        <title>Species interactions and distinct microbial communities in high Arctic permafrost affected cryosols are associated with the CH4 and CO2 gas fluxes.</title>
        <authorList>
            <person name="Altshuler I."/>
            <person name="Hamel J."/>
            <person name="Turney S."/>
            <person name="Magnuson E."/>
            <person name="Levesque R."/>
            <person name="Greer C."/>
            <person name="Whyte L.G."/>
        </authorList>
    </citation>
    <scope>NUCLEOTIDE SEQUENCE [LARGE SCALE GENOMIC DNA]</scope>
    <source>
        <strain evidence="2 3">E4</strain>
    </source>
</reference>
<protein>
    <submittedName>
        <fullName evidence="2">WG repeat-containing protein</fullName>
    </submittedName>
</protein>
<dbReference type="Pfam" id="PF14903">
    <property type="entry name" value="WG_beta_rep"/>
    <property type="match status" value="7"/>
</dbReference>
<sequence length="922" mass="100527">MICSDTFKHLRNFSALALVLNATFSLPVHADEAWLRACSSSKTAENCQLPFQQGLAPVLMGSIRDAQGLWGYVDPTGHMVIEPIFREVRGFSNDLAVARKDDRFGFIDKKGHWAIEPRFTRATDFNAQGTALVVADDRLALIDRKGAVIKTLPFSASLTSEGFVRGQSLASVRAQVSPALWNAVTSKSLALPDDVMALGNPQSGLIPAQKRDAADSGYWGYLDENGEWAIDPMILKTRSAPLLNGDTVAVKGKTGWSFFDRQGVSLSKDQYKTVYVLKSGSWLVTDANNAQQLLNNKLEKVQDVSIDQSGEFVIWGDWLVTKGAKGVNLIGPQNQFINVKANKPQLLQQGSRLWVMQTDGKSAQIIQIYDTNGVGLLADTTLAALRDYQVQPLAANELREKADFPFTEDSDASHRLPWALLKSDDNKKPAAILTSQGEVFSDPQWSAFDSGVHQAPLVVRTENNKMGAIDASGKWVIQPIFTQITPFEGDYSWATTDEKADSRHVIDRAGNIIDVPAKILQTSQRMNAGILLTAQGEGKDRRWGLWDINSKSILAAPQFTEIEDFYEGYAVARADGGWGVIAMSGKWAISPYTELSSKPQYIGDGMFIMADNDRPGERDSAANHFSIFNAQNGQTVATDLLSKPVNVGKDHWLIQPAEGGVALIDNDGRAVVSRSIVPSSTDIDGDWVLLGFEPRFGAIDSQGEWKIQPLYSAALNFVQPLNWASAVSDNRVVLIDSSGGAPLDGFESAEPLPSMARLVLNDPTTGETVLFDSSGDEIQRYAGLDSLQIDNASEGTVPLHDTKGLYGFIDSSGKKIIGPYFEKVGPIKDGLAKAVKQSTYGSNYGFINLGGRFTMVPAFEWASDFSEKRAWVGMKGQTQLLNTNGGVVAQLQIRCNQRLITDSKGHQFWPSKPVTCTNGGAQ</sequence>
<dbReference type="InterPro" id="IPR032774">
    <property type="entry name" value="WG_beta_rep"/>
</dbReference>
<name>A0A502GLI5_9GAMM</name>
<dbReference type="AlphaFoldDB" id="A0A502GLI5"/>
<accession>A0A502GLI5</accession>
<feature type="chain" id="PRO_5021372610" evidence="1">
    <location>
        <begin position="31"/>
        <end position="922"/>
    </location>
</feature>
<organism evidence="2 3">
    <name type="scientific">Ewingella americana</name>
    <dbReference type="NCBI Taxonomy" id="41202"/>
    <lineage>
        <taxon>Bacteria</taxon>
        <taxon>Pseudomonadati</taxon>
        <taxon>Pseudomonadota</taxon>
        <taxon>Gammaproteobacteria</taxon>
        <taxon>Enterobacterales</taxon>
        <taxon>Yersiniaceae</taxon>
        <taxon>Ewingella</taxon>
    </lineage>
</organism>
<evidence type="ECO:0000256" key="1">
    <source>
        <dbReference type="SAM" id="SignalP"/>
    </source>
</evidence>
<evidence type="ECO:0000313" key="3">
    <source>
        <dbReference type="Proteomes" id="UP000317663"/>
    </source>
</evidence>
<proteinExistence type="predicted"/>
<dbReference type="EMBL" id="RCZD01000004">
    <property type="protein sequence ID" value="TPG62691.1"/>
    <property type="molecule type" value="Genomic_DNA"/>
</dbReference>
<feature type="signal peptide" evidence="1">
    <location>
        <begin position="1"/>
        <end position="30"/>
    </location>
</feature>